<gene>
    <name evidence="1" type="ORF">HPP92_014352</name>
</gene>
<comment type="caution">
    <text evidence="1">The sequence shown here is derived from an EMBL/GenBank/DDBJ whole genome shotgun (WGS) entry which is preliminary data.</text>
</comment>
<dbReference type="AlphaFoldDB" id="A0A835QUS2"/>
<proteinExistence type="predicted"/>
<dbReference type="OrthoDB" id="2335338at2759"/>
<evidence type="ECO:0000313" key="1">
    <source>
        <dbReference type="EMBL" id="KAG0477511.1"/>
    </source>
</evidence>
<sequence>MRSHIKRLFTRKELAGRTCFNIILNCKMSFAQCCRHYGTREGMKQLDLYRENCKNWPVIRQLRLPTHGLVDKRIPFCHRLGVLNNEHVSSIQRYNFLKAAIEEMLSRKAYPKT</sequence>
<accession>A0A835QUS2</accession>
<dbReference type="EMBL" id="JADCNL010000006">
    <property type="protein sequence ID" value="KAG0477511.1"/>
    <property type="molecule type" value="Genomic_DNA"/>
</dbReference>
<evidence type="ECO:0000313" key="2">
    <source>
        <dbReference type="Proteomes" id="UP000636800"/>
    </source>
</evidence>
<reference evidence="1 2" key="1">
    <citation type="journal article" date="2020" name="Nat. Food">
        <title>A phased Vanilla planifolia genome enables genetic improvement of flavour and production.</title>
        <authorList>
            <person name="Hasing T."/>
            <person name="Tang H."/>
            <person name="Brym M."/>
            <person name="Khazi F."/>
            <person name="Huang T."/>
            <person name="Chambers A.H."/>
        </authorList>
    </citation>
    <scope>NUCLEOTIDE SEQUENCE [LARGE SCALE GENOMIC DNA]</scope>
    <source>
        <tissue evidence="1">Leaf</tissue>
    </source>
</reference>
<keyword evidence="2" id="KW-1185">Reference proteome</keyword>
<dbReference type="Proteomes" id="UP000636800">
    <property type="component" value="Chromosome 6"/>
</dbReference>
<protein>
    <submittedName>
        <fullName evidence="1">Uncharacterized protein</fullName>
    </submittedName>
</protein>
<organism evidence="1 2">
    <name type="scientific">Vanilla planifolia</name>
    <name type="common">Vanilla</name>
    <dbReference type="NCBI Taxonomy" id="51239"/>
    <lineage>
        <taxon>Eukaryota</taxon>
        <taxon>Viridiplantae</taxon>
        <taxon>Streptophyta</taxon>
        <taxon>Embryophyta</taxon>
        <taxon>Tracheophyta</taxon>
        <taxon>Spermatophyta</taxon>
        <taxon>Magnoliopsida</taxon>
        <taxon>Liliopsida</taxon>
        <taxon>Asparagales</taxon>
        <taxon>Orchidaceae</taxon>
        <taxon>Vanilloideae</taxon>
        <taxon>Vanilleae</taxon>
        <taxon>Vanilla</taxon>
    </lineage>
</organism>
<name>A0A835QUS2_VANPL</name>